<reference evidence="3" key="1">
    <citation type="submission" date="2022-10" db="EMBL/GenBank/DDBJ databases">
        <title>Genome assembly of Pristionchus species.</title>
        <authorList>
            <person name="Yoshida K."/>
            <person name="Sommer R.J."/>
        </authorList>
    </citation>
    <scope>NUCLEOTIDE SEQUENCE [LARGE SCALE GENOMIC DNA]</scope>
    <source>
        <strain evidence="3">RS5460</strain>
    </source>
</reference>
<dbReference type="EMBL" id="BTRK01000005">
    <property type="protein sequence ID" value="GMR54748.1"/>
    <property type="molecule type" value="Genomic_DNA"/>
</dbReference>
<evidence type="ECO:0000313" key="3">
    <source>
        <dbReference type="Proteomes" id="UP001328107"/>
    </source>
</evidence>
<feature type="domain" description="MATH" evidence="1">
    <location>
        <begin position="22"/>
        <end position="142"/>
    </location>
</feature>
<dbReference type="InterPro" id="IPR011333">
    <property type="entry name" value="SKP1/BTB/POZ_sf"/>
</dbReference>
<feature type="non-terminal residue" evidence="2">
    <location>
        <position position="1"/>
    </location>
</feature>
<dbReference type="PANTHER" id="PTHR47022:SF1">
    <property type="entry name" value="BTB AND MATH DOMAIN-CONTAINING PROTEIN 36-RELATED"/>
    <property type="match status" value="1"/>
</dbReference>
<dbReference type="Gene3D" id="2.60.210.10">
    <property type="entry name" value="Apoptosis, Tumor Necrosis Factor Receptor Associated Protein 2, Chain A"/>
    <property type="match status" value="1"/>
</dbReference>
<dbReference type="CDD" id="cd18186">
    <property type="entry name" value="BTB_POZ_ZBTB_KLHL-like"/>
    <property type="match status" value="1"/>
</dbReference>
<dbReference type="SUPFAM" id="SSF49599">
    <property type="entry name" value="TRAF domain-like"/>
    <property type="match status" value="1"/>
</dbReference>
<dbReference type="AlphaFoldDB" id="A0AAN5I706"/>
<dbReference type="PANTHER" id="PTHR47022">
    <property type="entry name" value="BTB AND MATH DOMAIN-CONTAINING PROTEIN 36-RELATED"/>
    <property type="match status" value="1"/>
</dbReference>
<dbReference type="Proteomes" id="UP001328107">
    <property type="component" value="Unassembled WGS sequence"/>
</dbReference>
<dbReference type="SUPFAM" id="SSF54695">
    <property type="entry name" value="POZ domain"/>
    <property type="match status" value="1"/>
</dbReference>
<dbReference type="PROSITE" id="PS50144">
    <property type="entry name" value="MATH"/>
    <property type="match status" value="1"/>
</dbReference>
<protein>
    <recommendedName>
        <fullName evidence="1">MATH domain-containing protein</fullName>
    </recommendedName>
</protein>
<feature type="non-terminal residue" evidence="2">
    <location>
        <position position="205"/>
    </location>
</feature>
<evidence type="ECO:0000259" key="1">
    <source>
        <dbReference type="PROSITE" id="PS50144"/>
    </source>
</evidence>
<keyword evidence="3" id="KW-1185">Reference proteome</keyword>
<dbReference type="SMART" id="SM00061">
    <property type="entry name" value="MATH"/>
    <property type="match status" value="1"/>
</dbReference>
<dbReference type="CDD" id="cd00121">
    <property type="entry name" value="MATH"/>
    <property type="match status" value="1"/>
</dbReference>
<dbReference type="InterPro" id="IPR002083">
    <property type="entry name" value="MATH/TRAF_dom"/>
</dbReference>
<comment type="caution">
    <text evidence="2">The sequence shown here is derived from an EMBL/GenBank/DDBJ whole genome shotgun (WGS) entry which is preliminary data.</text>
</comment>
<accession>A0AAN5I706</accession>
<proteinExistence type="predicted"/>
<name>A0AAN5I706_9BILA</name>
<dbReference type="Gene3D" id="3.30.710.10">
    <property type="entry name" value="Potassium Channel Kv1.1, Chain A"/>
    <property type="match status" value="1"/>
</dbReference>
<evidence type="ECO:0000313" key="2">
    <source>
        <dbReference type="EMBL" id="GMR54748.1"/>
    </source>
</evidence>
<dbReference type="InterPro" id="IPR008974">
    <property type="entry name" value="TRAF-like"/>
</dbReference>
<gene>
    <name evidence="2" type="ORF">PMAYCL1PPCAC_24943</name>
</gene>
<dbReference type="InterPro" id="IPR000210">
    <property type="entry name" value="BTB/POZ_dom"/>
</dbReference>
<dbReference type="Pfam" id="PF00917">
    <property type="entry name" value="MATH"/>
    <property type="match status" value="1"/>
</dbReference>
<sequence length="205" mass="23306">SLSVMENGEATAAAETEDGSRSGVIRFEVDNVSKLDTRGRYSPEVEVGGVPWKISVRKQGSNLGVFLASITNISTLWSIDVEEEIIIFNSDASKNVTSKIDKYPFQHNRSIMGKNNMLKWDQMIDKEEGFINDDKITVEIRFSISKMRGIRMPPHFDFTNPDEPNHDVAFIIDEEKIYANKILCVFSPVFYAMFHGEFAEKNKKE</sequence>
<organism evidence="2 3">
    <name type="scientific">Pristionchus mayeri</name>
    <dbReference type="NCBI Taxonomy" id="1317129"/>
    <lineage>
        <taxon>Eukaryota</taxon>
        <taxon>Metazoa</taxon>
        <taxon>Ecdysozoa</taxon>
        <taxon>Nematoda</taxon>
        <taxon>Chromadorea</taxon>
        <taxon>Rhabditida</taxon>
        <taxon>Rhabditina</taxon>
        <taxon>Diplogasteromorpha</taxon>
        <taxon>Diplogasteroidea</taxon>
        <taxon>Neodiplogasteridae</taxon>
        <taxon>Pristionchus</taxon>
    </lineage>
</organism>
<dbReference type="Pfam" id="PF00651">
    <property type="entry name" value="BTB"/>
    <property type="match status" value="1"/>
</dbReference>